<evidence type="ECO:0008006" key="3">
    <source>
        <dbReference type="Google" id="ProtNLM"/>
    </source>
</evidence>
<comment type="caution">
    <text evidence="1">The sequence shown here is derived from an EMBL/GenBank/DDBJ whole genome shotgun (WGS) entry which is preliminary data.</text>
</comment>
<sequence>MSAFSECLKKAVSKANISIVRLSALSGVERSYIQKMLGDNRIPAEERTVSLLAQGLSLSSREENDMLEAYRMTKLGAEVYYQRQDIGELLRCFDERTECRQPLVVSEGNVKLELPGNINVIRQRAHVLEAVRALFSQEADREGDICIVCQPENEDMLYCLEKLGKSKESGAVRHLICLDNTGCKWDYHNPNLRYLKNILPLLYYHDNYEFFYYYDSLGAHINEHSELPYYIITSHYLCLMSYDYEEAVLTADAGMMDMYSRSFERRLKMARPMLESMDVMENYMAAYISNEKIQNGNGEVFNMEAIPCLMPFMTKEILERCIITDVISMEEAMGLLDMDQHSLEKLNQQKSMSFFFSEEGVQQFLEEGRVGTVPSSIYRPLEPEDRVWLLERLYQALEEESITGYMVRSQLLSPLYHTHIEITDRGQTLFFIQNGEGKSKCISLNEKNTSNAFYDYMEFLKTSDFVYERTKMLDCLSGLLKKCKIKT</sequence>
<proteinExistence type="predicted"/>
<evidence type="ECO:0000313" key="2">
    <source>
        <dbReference type="Proteomes" id="UP000245412"/>
    </source>
</evidence>
<keyword evidence="2" id="KW-1185">Reference proteome</keyword>
<protein>
    <recommendedName>
        <fullName evidence="3">XRE family transcriptional regulator</fullName>
    </recommendedName>
</protein>
<gene>
    <name evidence="1" type="ORF">C7383_102450</name>
</gene>
<accession>A0AB73T919</accession>
<dbReference type="EMBL" id="QGGY01000002">
    <property type="protein sequence ID" value="PWJ78312.1"/>
    <property type="molecule type" value="Genomic_DNA"/>
</dbReference>
<reference evidence="1 2" key="1">
    <citation type="submission" date="2018-05" db="EMBL/GenBank/DDBJ databases">
        <authorList>
            <person name="Goeker M."/>
            <person name="Huntemann M."/>
            <person name="Clum A."/>
            <person name="Pillay M."/>
            <person name="Palaniappan K."/>
            <person name="Varghese N."/>
            <person name="Mikhailova N."/>
            <person name="Stamatis D."/>
            <person name="Reddy T."/>
            <person name="Daum C."/>
            <person name="Shapiro N."/>
            <person name="Ivanova N."/>
            <person name="Kyrpides N."/>
            <person name="Woyke T."/>
        </authorList>
    </citation>
    <scope>NUCLEOTIDE SEQUENCE [LARGE SCALE GENOMIC DNA]</scope>
    <source>
        <strain evidence="1 2">DSM 26524</strain>
    </source>
</reference>
<name>A0AB73T919_9FIRM</name>
<evidence type="ECO:0000313" key="1">
    <source>
        <dbReference type="EMBL" id="PWJ78312.1"/>
    </source>
</evidence>
<dbReference type="Proteomes" id="UP000245412">
    <property type="component" value="Unassembled WGS sequence"/>
</dbReference>
<dbReference type="AlphaFoldDB" id="A0AB73T919"/>
<organism evidence="1 2">
    <name type="scientific">Murimonas intestini</name>
    <dbReference type="NCBI Taxonomy" id="1337051"/>
    <lineage>
        <taxon>Bacteria</taxon>
        <taxon>Bacillati</taxon>
        <taxon>Bacillota</taxon>
        <taxon>Clostridia</taxon>
        <taxon>Lachnospirales</taxon>
        <taxon>Lachnospiraceae</taxon>
        <taxon>Murimonas</taxon>
    </lineage>
</organism>